<accession>A0ABV4HVG5</accession>
<dbReference type="InterPro" id="IPR006311">
    <property type="entry name" value="TAT_signal"/>
</dbReference>
<dbReference type="PIRSF" id="PIRSF006241">
    <property type="entry name" value="HyI"/>
    <property type="match status" value="1"/>
</dbReference>
<evidence type="ECO:0000259" key="3">
    <source>
        <dbReference type="Pfam" id="PF01261"/>
    </source>
</evidence>
<protein>
    <submittedName>
        <fullName evidence="4">Hydroxypyruvate isomerase family protein</fullName>
    </submittedName>
</protein>
<dbReference type="PANTHER" id="PTHR43489">
    <property type="entry name" value="ISOMERASE"/>
    <property type="match status" value="1"/>
</dbReference>
<dbReference type="InterPro" id="IPR050417">
    <property type="entry name" value="Sugar_Epim/Isomerase"/>
</dbReference>
<keyword evidence="1 4" id="KW-0413">Isomerase</keyword>
<keyword evidence="5" id="KW-1185">Reference proteome</keyword>
<dbReference type="InterPro" id="IPR013022">
    <property type="entry name" value="Xyl_isomerase-like_TIM-brl"/>
</dbReference>
<gene>
    <name evidence="4" type="ORF">AB6713_18500</name>
</gene>
<reference evidence="4 5" key="1">
    <citation type="submission" date="2024-07" db="EMBL/GenBank/DDBJ databases">
        <title>Luteimonas salilacus sp. nov., isolated from the shore soil of Salt Lake in Tibet of China.</title>
        <authorList>
            <person name="Zhang X."/>
            <person name="Li A."/>
        </authorList>
    </citation>
    <scope>NUCLEOTIDE SEQUENCE [LARGE SCALE GENOMIC DNA]</scope>
    <source>
        <strain evidence="4 5">B3-2-R+30</strain>
    </source>
</reference>
<feature type="domain" description="Xylose isomerase-like TIM barrel" evidence="3">
    <location>
        <begin position="64"/>
        <end position="286"/>
    </location>
</feature>
<dbReference type="Proteomes" id="UP001566331">
    <property type="component" value="Unassembled WGS sequence"/>
</dbReference>
<feature type="chain" id="PRO_5047065818" evidence="2">
    <location>
        <begin position="24"/>
        <end position="313"/>
    </location>
</feature>
<sequence length="313" mass="34741">MQRRSFLQAMTATATAGALPFAAAQLSSANATSPAAGGKFRLKFAPHLDMFEHSAGKDPIAQIQFMADHGFTAYEDNELMGRPVKLQERIGDALVKNGMTMGVFVIDAGDNWKVSYTTGDKAATERFVRRCREAVDVARRVNAKWMTIVPGFYAHSLPIGMQTGHVIDAIRAGAQVMEPHQLTMVMEPLSDTPELFLRTSTQAYEIARAVDSPACKILYDIYHMQRNEGNLIHHIDLTWDEIAYFQIGDVPERKEPGTGEINYRNVLKHIHGRAQREGRDFVFGMEHGNAHAGAEGERRLIQAYRGVDVAPAD</sequence>
<feature type="signal peptide" evidence="2">
    <location>
        <begin position="1"/>
        <end position="23"/>
    </location>
</feature>
<keyword evidence="2" id="KW-0732">Signal</keyword>
<dbReference type="SUPFAM" id="SSF51658">
    <property type="entry name" value="Xylose isomerase-like"/>
    <property type="match status" value="1"/>
</dbReference>
<name>A0ABV4HVG5_9GAMM</name>
<organism evidence="4 5">
    <name type="scientific">Luteimonas salinilitoris</name>
    <dbReference type="NCBI Taxonomy" id="3237697"/>
    <lineage>
        <taxon>Bacteria</taxon>
        <taxon>Pseudomonadati</taxon>
        <taxon>Pseudomonadota</taxon>
        <taxon>Gammaproteobacteria</taxon>
        <taxon>Lysobacterales</taxon>
        <taxon>Lysobacteraceae</taxon>
        <taxon>Luteimonas</taxon>
    </lineage>
</organism>
<dbReference type="Gene3D" id="3.20.20.150">
    <property type="entry name" value="Divalent-metal-dependent TIM barrel enzymes"/>
    <property type="match status" value="1"/>
</dbReference>
<evidence type="ECO:0000256" key="2">
    <source>
        <dbReference type="SAM" id="SignalP"/>
    </source>
</evidence>
<dbReference type="GO" id="GO:0016853">
    <property type="term" value="F:isomerase activity"/>
    <property type="evidence" value="ECO:0007669"/>
    <property type="project" value="UniProtKB-KW"/>
</dbReference>
<proteinExistence type="predicted"/>
<evidence type="ECO:0000313" key="4">
    <source>
        <dbReference type="EMBL" id="MEZ0476588.1"/>
    </source>
</evidence>
<dbReference type="RefSeq" id="WP_370565733.1">
    <property type="nucleotide sequence ID" value="NZ_JBFWIB010000023.1"/>
</dbReference>
<evidence type="ECO:0000313" key="5">
    <source>
        <dbReference type="Proteomes" id="UP001566331"/>
    </source>
</evidence>
<dbReference type="PROSITE" id="PS51318">
    <property type="entry name" value="TAT"/>
    <property type="match status" value="1"/>
</dbReference>
<dbReference type="EMBL" id="JBFWIC010000041">
    <property type="protein sequence ID" value="MEZ0476588.1"/>
    <property type="molecule type" value="Genomic_DNA"/>
</dbReference>
<dbReference type="Pfam" id="PF01261">
    <property type="entry name" value="AP_endonuc_2"/>
    <property type="match status" value="1"/>
</dbReference>
<dbReference type="InterPro" id="IPR036237">
    <property type="entry name" value="Xyl_isomerase-like_sf"/>
</dbReference>
<dbReference type="InterPro" id="IPR026040">
    <property type="entry name" value="HyI-like"/>
</dbReference>
<evidence type="ECO:0000256" key="1">
    <source>
        <dbReference type="ARBA" id="ARBA00023235"/>
    </source>
</evidence>
<comment type="caution">
    <text evidence="4">The sequence shown here is derived from an EMBL/GenBank/DDBJ whole genome shotgun (WGS) entry which is preliminary data.</text>
</comment>